<dbReference type="PROSITE" id="PS51257">
    <property type="entry name" value="PROKAR_LIPOPROTEIN"/>
    <property type="match status" value="1"/>
</dbReference>
<keyword evidence="2" id="KW-1185">Reference proteome</keyword>
<name>A0A840R1N0_9GAMM</name>
<protein>
    <submittedName>
        <fullName evidence="1">Uncharacterized protein</fullName>
    </submittedName>
</protein>
<dbReference type="RefSeq" id="WP_184461429.1">
    <property type="nucleotide sequence ID" value="NZ_JACHHW010000002.1"/>
</dbReference>
<dbReference type="EMBL" id="JACHHW010000002">
    <property type="protein sequence ID" value="MBB5186657.1"/>
    <property type="molecule type" value="Genomic_DNA"/>
</dbReference>
<sequence>MTVKSLIPKLIIPSALGLLMVGCGGDSKGGSSAPAPTTKSGVFLDAEVGGLFYSASPSGLSGTTNSAGEFSYRDNDTLSFSLGGITVGTTAGQAIVTPRTIAASITSLPSGISAADIALNIAILLQSFDDDGNPDNGITISAATATAAANTTINFRVLPADFVNDPSLTQLASDTSKTIVSPEAAAEHTGGAIRKKIASSWNIVDAGGVNDQGAIITFFSNGHYVLGIDHNDPNCLDGLEWGSYKINAETGKFSTETVFVDTTGPQGDCGFYEQGAGLTADIGLNSDTTIALTNIGGEANDNVNLSLIPVGTGIAGSWLLDEPESDGPIVVNFFSNGNYFMTHVKDGSGGERGLERGTWAVDANTKVLTISQTLDTNGDAGLSDLGGSPTLELTDTGRLKLTVTAEEIALFDRLPLQDLSKNPATPLR</sequence>
<accession>A0A840R1N0</accession>
<evidence type="ECO:0000313" key="2">
    <source>
        <dbReference type="Proteomes" id="UP000536640"/>
    </source>
</evidence>
<reference evidence="1 2" key="1">
    <citation type="submission" date="2020-08" db="EMBL/GenBank/DDBJ databases">
        <title>Genomic Encyclopedia of Type Strains, Phase IV (KMG-IV): sequencing the most valuable type-strain genomes for metagenomic binning, comparative biology and taxonomic classification.</title>
        <authorList>
            <person name="Goeker M."/>
        </authorList>
    </citation>
    <scope>NUCLEOTIDE SEQUENCE [LARGE SCALE GENOMIC DNA]</scope>
    <source>
        <strain evidence="1 2">DSM 25701</strain>
    </source>
</reference>
<organism evidence="1 2">
    <name type="scientific">Zhongshania antarctica</name>
    <dbReference type="NCBI Taxonomy" id="641702"/>
    <lineage>
        <taxon>Bacteria</taxon>
        <taxon>Pseudomonadati</taxon>
        <taxon>Pseudomonadota</taxon>
        <taxon>Gammaproteobacteria</taxon>
        <taxon>Cellvibrionales</taxon>
        <taxon>Spongiibacteraceae</taxon>
        <taxon>Zhongshania</taxon>
    </lineage>
</organism>
<evidence type="ECO:0000313" key="1">
    <source>
        <dbReference type="EMBL" id="MBB5186657.1"/>
    </source>
</evidence>
<proteinExistence type="predicted"/>
<dbReference type="Proteomes" id="UP000536640">
    <property type="component" value="Unassembled WGS sequence"/>
</dbReference>
<gene>
    <name evidence="1" type="ORF">HNQ57_000918</name>
</gene>
<comment type="caution">
    <text evidence="1">The sequence shown here is derived from an EMBL/GenBank/DDBJ whole genome shotgun (WGS) entry which is preliminary data.</text>
</comment>
<dbReference type="AlphaFoldDB" id="A0A840R1N0"/>